<dbReference type="OMA" id="IPLCSCE"/>
<name>A0A077Y0G9_PLAYE</name>
<dbReference type="Proteomes" id="UP000072904">
    <property type="component" value="Chromosome 1"/>
</dbReference>
<feature type="chain" id="PRO_5014501810" evidence="1">
    <location>
        <begin position="23"/>
        <end position="193"/>
    </location>
</feature>
<dbReference type="KEGG" id="pyo:PY17X_0104800"/>
<evidence type="ECO:0000313" key="5">
    <source>
        <dbReference type="Proteomes" id="UP000072904"/>
    </source>
</evidence>
<gene>
    <name evidence="3" type="ORF">PY17X_0104800</name>
    <name evidence="2" type="ORF">PYYM_0104200</name>
</gene>
<dbReference type="EMBL" id="LM993655">
    <property type="protein sequence ID" value="VTZ71472.1"/>
    <property type="molecule type" value="Genomic_DNA"/>
</dbReference>
<dbReference type="EMBL" id="LK934629">
    <property type="protein sequence ID" value="CDU15877.1"/>
    <property type="molecule type" value="Genomic_DNA"/>
</dbReference>
<sequence>MNILSLCISFFILIQLLNNSGMFSCLSNVDKNGNILLLKDMKTGNTKETLQNELINKIKKKANNIRMLYNILNEKNISKPIYIFINDQNEKKKKFLKDLYLLGKLDFLQGFNTPISKYYISLKNKTISYRMLLGDKINNERKYINGLNSEDKDIYVKGKIEEYENLRVSVNQMSSNIEKKFKSVEELMAFLKN</sequence>
<dbReference type="VEuPathDB" id="PlasmoDB:Py17XNL_000104709"/>
<reference evidence="3" key="3">
    <citation type="submission" date="2014-05" db="EMBL/GenBank/DDBJ databases">
        <authorList>
            <person name="Aslett M.A."/>
            <person name="De Silva N."/>
        </authorList>
    </citation>
    <scope>NUCLEOTIDE SEQUENCE</scope>
    <source>
        <strain evidence="3">17X</strain>
    </source>
</reference>
<reference evidence="2" key="2">
    <citation type="submission" date="2014-05" db="EMBL/GenBank/DDBJ databases">
        <authorList>
            <person name="Aslett A.Martin."/>
            <person name="De Silva Nishadi"/>
        </authorList>
    </citation>
    <scope>NUCLEOTIDE SEQUENCE</scope>
    <source>
        <strain evidence="2">YM</strain>
    </source>
</reference>
<dbReference type="VEuPathDB" id="PlasmoDB:PY05528"/>
<dbReference type="RefSeq" id="XP_022811226.1">
    <property type="nucleotide sequence ID" value="XM_022957802.1"/>
</dbReference>
<keyword evidence="1" id="KW-0732">Signal</keyword>
<protein>
    <submittedName>
        <fullName evidence="2">Uncharacterized protein</fullName>
    </submittedName>
</protein>
<dbReference type="VEuPathDB" id="PlasmoDB:PY17X_0104800"/>
<proteinExistence type="predicted"/>
<evidence type="ECO:0000313" key="2">
    <source>
        <dbReference type="EMBL" id="CDU15877.1"/>
    </source>
</evidence>
<evidence type="ECO:0000313" key="4">
    <source>
        <dbReference type="Proteomes" id="UP000072874"/>
    </source>
</evidence>
<reference evidence="4 5" key="1">
    <citation type="journal article" date="2014" name="BMC Biol.">
        <title>A comprehensive evaluation of rodent malaria parasite genomes and gene expression.</title>
        <authorList>
            <person name="Otto T.D."/>
            <person name="Bohme U."/>
            <person name="Jackson A.P."/>
            <person name="Hunt M."/>
            <person name="Franke-Fayard B."/>
            <person name="Hoeijmakers W.A."/>
            <person name="Religa A.A."/>
            <person name="Robertson L."/>
            <person name="Sanders M."/>
            <person name="Ogun S.A."/>
            <person name="Cunningham D."/>
            <person name="Erhart A."/>
            <person name="Billker O."/>
            <person name="Khan S.M."/>
            <person name="Stunnenberg H.G."/>
            <person name="Langhorne J."/>
            <person name="Holder A.A."/>
            <person name="Waters A.P."/>
            <person name="Newbold C.I."/>
            <person name="Pain A."/>
            <person name="Berriman M."/>
            <person name="Janse C.J."/>
        </authorList>
    </citation>
    <scope>NUCLEOTIDE SEQUENCE [LARGE SCALE GENOMIC DNA]</scope>
    <source>
        <strain evidence="3 4">17X</strain>
        <strain evidence="2 5">YM</strain>
    </source>
</reference>
<dbReference type="GeneID" id="3791338"/>
<dbReference type="OrthoDB" id="375145at2759"/>
<accession>A0A077Y0G9</accession>
<dbReference type="Proteomes" id="UP000072874">
    <property type="component" value="Chromosome 1"/>
</dbReference>
<reference evidence="3" key="4">
    <citation type="submission" date="2019-05" db="EMBL/GenBank/DDBJ databases">
        <authorList>
            <consortium name="Pathogen Informatics"/>
        </authorList>
    </citation>
    <scope>NUCLEOTIDE SEQUENCE</scope>
    <source>
        <strain evidence="3">17X</strain>
    </source>
</reference>
<dbReference type="AlphaFoldDB" id="A0A077Y0G9"/>
<evidence type="ECO:0000256" key="1">
    <source>
        <dbReference type="SAM" id="SignalP"/>
    </source>
</evidence>
<dbReference type="VEuPathDB" id="PlasmoDB:PYYM_0104200"/>
<evidence type="ECO:0000313" key="3">
    <source>
        <dbReference type="EMBL" id="VTZ71472.1"/>
    </source>
</evidence>
<feature type="signal peptide" evidence="1">
    <location>
        <begin position="1"/>
        <end position="22"/>
    </location>
</feature>
<organism evidence="2 5">
    <name type="scientific">Plasmodium yoelii</name>
    <dbReference type="NCBI Taxonomy" id="5861"/>
    <lineage>
        <taxon>Eukaryota</taxon>
        <taxon>Sar</taxon>
        <taxon>Alveolata</taxon>
        <taxon>Apicomplexa</taxon>
        <taxon>Aconoidasida</taxon>
        <taxon>Haemosporida</taxon>
        <taxon>Plasmodiidae</taxon>
        <taxon>Plasmodium</taxon>
        <taxon>Plasmodium (Vinckeia)</taxon>
    </lineage>
</organism>